<protein>
    <submittedName>
        <fullName evidence="2">Uncharacterized protein</fullName>
    </submittedName>
</protein>
<accession>A0A0K0DQA2</accession>
<organism evidence="1 2">
    <name type="scientific">Angiostrongylus cantonensis</name>
    <name type="common">Rat lungworm</name>
    <dbReference type="NCBI Taxonomy" id="6313"/>
    <lineage>
        <taxon>Eukaryota</taxon>
        <taxon>Metazoa</taxon>
        <taxon>Ecdysozoa</taxon>
        <taxon>Nematoda</taxon>
        <taxon>Chromadorea</taxon>
        <taxon>Rhabditida</taxon>
        <taxon>Rhabditina</taxon>
        <taxon>Rhabditomorpha</taxon>
        <taxon>Strongyloidea</taxon>
        <taxon>Metastrongylidae</taxon>
        <taxon>Angiostrongylus</taxon>
    </lineage>
</organism>
<reference evidence="2" key="2">
    <citation type="submission" date="2017-02" db="UniProtKB">
        <authorList>
            <consortium name="WormBaseParasite"/>
        </authorList>
    </citation>
    <scope>IDENTIFICATION</scope>
</reference>
<dbReference type="Proteomes" id="UP000035642">
    <property type="component" value="Unassembled WGS sequence"/>
</dbReference>
<reference evidence="1" key="1">
    <citation type="submission" date="2012-09" db="EMBL/GenBank/DDBJ databases">
        <authorList>
            <person name="Martin A.A."/>
        </authorList>
    </citation>
    <scope>NUCLEOTIDE SEQUENCE</scope>
</reference>
<evidence type="ECO:0000313" key="2">
    <source>
        <dbReference type="WBParaSite" id="ACAC_0001394101-mRNA-1"/>
    </source>
</evidence>
<keyword evidence="1" id="KW-1185">Reference proteome</keyword>
<dbReference type="WBParaSite" id="ACAC_0001394101-mRNA-1">
    <property type="protein sequence ID" value="ACAC_0001394101-mRNA-1"/>
    <property type="gene ID" value="ACAC_0001394101"/>
</dbReference>
<evidence type="ECO:0000313" key="1">
    <source>
        <dbReference type="Proteomes" id="UP000035642"/>
    </source>
</evidence>
<sequence>MFLGSIRSYLRISSFKDKKRPELCNIWVFSKQELPLLQGSQQHGDECYGDYSDDCSPGETAGFSAETTAIRSFKIEKKLLQPVLVTVPSISVDLCAMTGLCVITMLGPYYPFRLLCTGVCSSVIHVPLNKDMQAFWPIALVRERL</sequence>
<dbReference type="AlphaFoldDB" id="A0A0K0DQA2"/>
<proteinExistence type="predicted"/>
<name>A0A0K0DQA2_ANGCA</name>